<proteinExistence type="predicted"/>
<accession>A0A0C9YA81</accession>
<dbReference type="Proteomes" id="UP000054018">
    <property type="component" value="Unassembled WGS sequence"/>
</dbReference>
<dbReference type="HOGENOM" id="CLU_1982449_0_0_1"/>
<evidence type="ECO:0000313" key="2">
    <source>
        <dbReference type="Proteomes" id="UP000054018"/>
    </source>
</evidence>
<protein>
    <submittedName>
        <fullName evidence="1">Uncharacterized protein</fullName>
    </submittedName>
</protein>
<gene>
    <name evidence="1" type="ORF">PISMIDRAFT_19944</name>
</gene>
<dbReference type="OrthoDB" id="10556665at2759"/>
<dbReference type="AlphaFoldDB" id="A0A0C9YA81"/>
<sequence length="126" mass="13856">MIQSRWPLPIVLDNKLTPYVGLTFSSLHFRLTRHVACAFYARLPSCACQPSDVATEPFPSAYFVLVKYYSSRINLPISPRIPCSISPTSTVLTGRGNESGSIRARIPVTYSIVILIVPPPSATMNS</sequence>
<dbReference type="EMBL" id="KN834356">
    <property type="protein sequence ID" value="KIK10934.1"/>
    <property type="molecule type" value="Genomic_DNA"/>
</dbReference>
<organism evidence="1 2">
    <name type="scientific">Pisolithus microcarpus 441</name>
    <dbReference type="NCBI Taxonomy" id="765257"/>
    <lineage>
        <taxon>Eukaryota</taxon>
        <taxon>Fungi</taxon>
        <taxon>Dikarya</taxon>
        <taxon>Basidiomycota</taxon>
        <taxon>Agaricomycotina</taxon>
        <taxon>Agaricomycetes</taxon>
        <taxon>Agaricomycetidae</taxon>
        <taxon>Boletales</taxon>
        <taxon>Sclerodermatineae</taxon>
        <taxon>Pisolithaceae</taxon>
        <taxon>Pisolithus</taxon>
    </lineage>
</organism>
<keyword evidence="2" id="KW-1185">Reference proteome</keyword>
<reference evidence="2" key="2">
    <citation type="submission" date="2015-01" db="EMBL/GenBank/DDBJ databases">
        <title>Evolutionary Origins and Diversification of the Mycorrhizal Mutualists.</title>
        <authorList>
            <consortium name="DOE Joint Genome Institute"/>
            <consortium name="Mycorrhizal Genomics Consortium"/>
            <person name="Kohler A."/>
            <person name="Kuo A."/>
            <person name="Nagy L.G."/>
            <person name="Floudas D."/>
            <person name="Copeland A."/>
            <person name="Barry K.W."/>
            <person name="Cichocki N."/>
            <person name="Veneault-Fourrey C."/>
            <person name="LaButti K."/>
            <person name="Lindquist E.A."/>
            <person name="Lipzen A."/>
            <person name="Lundell T."/>
            <person name="Morin E."/>
            <person name="Murat C."/>
            <person name="Riley R."/>
            <person name="Ohm R."/>
            <person name="Sun H."/>
            <person name="Tunlid A."/>
            <person name="Henrissat B."/>
            <person name="Grigoriev I.V."/>
            <person name="Hibbett D.S."/>
            <person name="Martin F."/>
        </authorList>
    </citation>
    <scope>NUCLEOTIDE SEQUENCE [LARGE SCALE GENOMIC DNA]</scope>
    <source>
        <strain evidence="2">441</strain>
    </source>
</reference>
<name>A0A0C9YA81_9AGAM</name>
<evidence type="ECO:0000313" key="1">
    <source>
        <dbReference type="EMBL" id="KIK10934.1"/>
    </source>
</evidence>
<reference evidence="1 2" key="1">
    <citation type="submission" date="2014-04" db="EMBL/GenBank/DDBJ databases">
        <authorList>
            <consortium name="DOE Joint Genome Institute"/>
            <person name="Kuo A."/>
            <person name="Kohler A."/>
            <person name="Costa M.D."/>
            <person name="Nagy L.G."/>
            <person name="Floudas D."/>
            <person name="Copeland A."/>
            <person name="Barry K.W."/>
            <person name="Cichocki N."/>
            <person name="Veneault-Fourrey C."/>
            <person name="LaButti K."/>
            <person name="Lindquist E.A."/>
            <person name="Lipzen A."/>
            <person name="Lundell T."/>
            <person name="Morin E."/>
            <person name="Murat C."/>
            <person name="Sun H."/>
            <person name="Tunlid A."/>
            <person name="Henrissat B."/>
            <person name="Grigoriev I.V."/>
            <person name="Hibbett D.S."/>
            <person name="Martin F."/>
            <person name="Nordberg H.P."/>
            <person name="Cantor M.N."/>
            <person name="Hua S.X."/>
        </authorList>
    </citation>
    <scope>NUCLEOTIDE SEQUENCE [LARGE SCALE GENOMIC DNA]</scope>
    <source>
        <strain evidence="1 2">441</strain>
    </source>
</reference>